<dbReference type="SUPFAM" id="SSF51445">
    <property type="entry name" value="(Trans)glycosidases"/>
    <property type="match status" value="1"/>
</dbReference>
<keyword evidence="7" id="KW-0732">Signal</keyword>
<keyword evidence="5" id="KW-1015">Disulfide bond</keyword>
<dbReference type="GO" id="GO:0005975">
    <property type="term" value="P:carbohydrate metabolic process"/>
    <property type="evidence" value="ECO:0007669"/>
    <property type="project" value="InterPro"/>
</dbReference>
<dbReference type="PANTHER" id="PTHR47700:SF2">
    <property type="entry name" value="CHITINASE"/>
    <property type="match status" value="1"/>
</dbReference>
<feature type="domain" description="Chitin-binding type-1" evidence="8">
    <location>
        <begin position="65"/>
        <end position="103"/>
    </location>
</feature>
<dbReference type="SUPFAM" id="SSF57016">
    <property type="entry name" value="Plant lectins/antimicrobial peptides"/>
    <property type="match status" value="2"/>
</dbReference>
<feature type="disulfide bond" evidence="5">
    <location>
        <begin position="74"/>
        <end position="86"/>
    </location>
</feature>
<feature type="disulfide bond" evidence="5">
    <location>
        <begin position="141"/>
        <end position="145"/>
    </location>
</feature>
<accession>A0A2K3QGT9</accession>
<dbReference type="InterPro" id="IPR001223">
    <property type="entry name" value="Glyco_hydro18_cat"/>
</dbReference>
<dbReference type="InterPro" id="IPR018371">
    <property type="entry name" value="Chitin-binding_1_CS"/>
</dbReference>
<evidence type="ECO:0000256" key="5">
    <source>
        <dbReference type="PROSITE-ProRule" id="PRU00261"/>
    </source>
</evidence>
<dbReference type="CDD" id="cd00035">
    <property type="entry name" value="ChtBD1"/>
    <property type="match status" value="2"/>
</dbReference>
<feature type="disulfide bond" evidence="5">
    <location>
        <begin position="123"/>
        <end position="137"/>
    </location>
</feature>
<dbReference type="InterPro" id="IPR053214">
    <property type="entry name" value="LysM12-like"/>
</dbReference>
<dbReference type="Proteomes" id="UP000236621">
    <property type="component" value="Unassembled WGS sequence"/>
</dbReference>
<evidence type="ECO:0000259" key="8">
    <source>
        <dbReference type="PROSITE" id="PS50941"/>
    </source>
</evidence>
<evidence type="ECO:0000256" key="1">
    <source>
        <dbReference type="ARBA" id="ARBA00008682"/>
    </source>
</evidence>
<dbReference type="PROSITE" id="PS50941">
    <property type="entry name" value="CHIT_BIND_I_2"/>
    <property type="match status" value="2"/>
</dbReference>
<dbReference type="InterPro" id="IPR017853">
    <property type="entry name" value="GH"/>
</dbReference>
<dbReference type="PROSITE" id="PS00026">
    <property type="entry name" value="CHIT_BIND_I_1"/>
    <property type="match status" value="1"/>
</dbReference>
<feature type="coiled-coil region" evidence="6">
    <location>
        <begin position="1170"/>
        <end position="1197"/>
    </location>
</feature>
<dbReference type="STRING" id="45235.A0A2K3QGT9"/>
<dbReference type="SMART" id="SM00636">
    <property type="entry name" value="Glyco_18"/>
    <property type="match status" value="1"/>
</dbReference>
<keyword evidence="11" id="KW-1185">Reference proteome</keyword>
<dbReference type="GO" id="GO:0008061">
    <property type="term" value="F:chitin binding"/>
    <property type="evidence" value="ECO:0007669"/>
    <property type="project" value="UniProtKB-UniRule"/>
</dbReference>
<evidence type="ECO:0000256" key="2">
    <source>
        <dbReference type="ARBA" id="ARBA00012729"/>
    </source>
</evidence>
<dbReference type="PANTHER" id="PTHR47700">
    <property type="entry name" value="V CHITINASE, PUTATIVE (AFU_ORTHOLOGUE AFUA_6G13720)-RELATED"/>
    <property type="match status" value="1"/>
</dbReference>
<dbReference type="Pfam" id="PF00704">
    <property type="entry name" value="Glyco_hydro_18"/>
    <property type="match status" value="1"/>
</dbReference>
<feature type="chain" id="PRO_5014388581" description="chitinase" evidence="7">
    <location>
        <begin position="31"/>
        <end position="1410"/>
    </location>
</feature>
<feature type="domain" description="GH18" evidence="9">
    <location>
        <begin position="159"/>
        <end position="527"/>
    </location>
</feature>
<dbReference type="InterPro" id="IPR011583">
    <property type="entry name" value="Chitinase_II/V-like_cat"/>
</dbReference>
<evidence type="ECO:0000313" key="11">
    <source>
        <dbReference type="Proteomes" id="UP000236621"/>
    </source>
</evidence>
<feature type="signal peptide" evidence="7">
    <location>
        <begin position="1"/>
        <end position="30"/>
    </location>
</feature>
<dbReference type="Gene3D" id="3.10.50.10">
    <property type="match status" value="1"/>
</dbReference>
<keyword evidence="3 5" id="KW-0147">Chitin-binding</keyword>
<evidence type="ECO:0000259" key="9">
    <source>
        <dbReference type="PROSITE" id="PS51910"/>
    </source>
</evidence>
<feature type="disulfide bond" evidence="5">
    <location>
        <begin position="79"/>
        <end position="93"/>
    </location>
</feature>
<name>A0A2K3QGT9_9HYPO</name>
<dbReference type="Gene3D" id="3.20.20.80">
    <property type="entry name" value="Glycosidases"/>
    <property type="match status" value="1"/>
</dbReference>
<feature type="domain" description="Chitin-binding type-1" evidence="8">
    <location>
        <begin position="104"/>
        <end position="147"/>
    </location>
</feature>
<feature type="disulfide bond" evidence="5">
    <location>
        <begin position="118"/>
        <end position="130"/>
    </location>
</feature>
<comment type="caution">
    <text evidence="10">The sequence shown here is derived from an EMBL/GenBank/DDBJ whole genome shotgun (WGS) entry which is preliminary data.</text>
</comment>
<evidence type="ECO:0000256" key="7">
    <source>
        <dbReference type="SAM" id="SignalP"/>
    </source>
</evidence>
<dbReference type="Pfam" id="PF00187">
    <property type="entry name" value="Chitin_bind_1"/>
    <property type="match status" value="1"/>
</dbReference>
<dbReference type="EMBL" id="NRSZ01000505">
    <property type="protein sequence ID" value="PNY26741.1"/>
    <property type="molecule type" value="Genomic_DNA"/>
</dbReference>
<dbReference type="OrthoDB" id="73875at2759"/>
<dbReference type="SMART" id="SM00270">
    <property type="entry name" value="ChtBD1"/>
    <property type="match status" value="2"/>
</dbReference>
<evidence type="ECO:0000256" key="4">
    <source>
        <dbReference type="ARBA" id="ARBA00023026"/>
    </source>
</evidence>
<dbReference type="InterPro" id="IPR036861">
    <property type="entry name" value="Endochitinase-like_sf"/>
</dbReference>
<gene>
    <name evidence="10" type="ORF">TCAP_03313</name>
</gene>
<evidence type="ECO:0000256" key="3">
    <source>
        <dbReference type="ARBA" id="ARBA00022669"/>
    </source>
</evidence>
<reference evidence="10 11" key="1">
    <citation type="submission" date="2017-08" db="EMBL/GenBank/DDBJ databases">
        <title>Harnessing the power of phylogenomics to disentangle the directionality and signatures of interkingdom host jumping in the parasitic fungal genus Tolypocladium.</title>
        <authorList>
            <person name="Quandt C.A."/>
            <person name="Patterson W."/>
            <person name="Spatafora J.W."/>
        </authorList>
    </citation>
    <scope>NUCLEOTIDE SEQUENCE [LARGE SCALE GENOMIC DNA]</scope>
    <source>
        <strain evidence="10 11">CBS 113982</strain>
    </source>
</reference>
<dbReference type="SUPFAM" id="SSF54556">
    <property type="entry name" value="Chitinase insertion domain"/>
    <property type="match status" value="1"/>
</dbReference>
<dbReference type="Gene3D" id="3.30.60.10">
    <property type="entry name" value="Endochitinase-like"/>
    <property type="match status" value="2"/>
</dbReference>
<keyword evidence="6" id="KW-0175">Coiled coil</keyword>
<organism evidence="10 11">
    <name type="scientific">Tolypocladium capitatum</name>
    <dbReference type="NCBI Taxonomy" id="45235"/>
    <lineage>
        <taxon>Eukaryota</taxon>
        <taxon>Fungi</taxon>
        <taxon>Dikarya</taxon>
        <taxon>Ascomycota</taxon>
        <taxon>Pezizomycotina</taxon>
        <taxon>Sordariomycetes</taxon>
        <taxon>Hypocreomycetidae</taxon>
        <taxon>Hypocreales</taxon>
        <taxon>Ophiocordycipitaceae</taxon>
        <taxon>Tolypocladium</taxon>
    </lineage>
</organism>
<proteinExistence type="inferred from homology"/>
<dbReference type="InterPro" id="IPR001002">
    <property type="entry name" value="Chitin-bd_1"/>
</dbReference>
<evidence type="ECO:0000256" key="6">
    <source>
        <dbReference type="SAM" id="Coils"/>
    </source>
</evidence>
<protein>
    <recommendedName>
        <fullName evidence="2">chitinase</fullName>
        <ecNumber evidence="2">3.2.1.14</ecNumber>
    </recommendedName>
</protein>
<comment type="similarity">
    <text evidence="1">Belongs to the glycosyl hydrolase 18 family. Chitinase class V subfamily.</text>
</comment>
<evidence type="ECO:0000313" key="10">
    <source>
        <dbReference type="EMBL" id="PNY26741.1"/>
    </source>
</evidence>
<dbReference type="EC" id="3.2.1.14" evidence="2"/>
<dbReference type="PROSITE" id="PS51910">
    <property type="entry name" value="GH18_2"/>
    <property type="match status" value="1"/>
</dbReference>
<dbReference type="InterPro" id="IPR029070">
    <property type="entry name" value="Chitinase_insertion_sf"/>
</dbReference>
<keyword evidence="4" id="KW-0843">Virulence</keyword>
<comment type="caution">
    <text evidence="5">Lacks conserved residue(s) required for the propagation of feature annotation.</text>
</comment>
<sequence length="1410" mass="155161">MTSARHSSLSLLTFISFSFLLLFDIPHAFGSVVRAHDLRRSSATDISLNSNPLALATAAKSGQGDYSCGPDKPCSNGACCGDGGWCGYGPKYCGNGCQSNYSTTAECSEFATSPGQSCPLNVCCSQYGFCGTTAEFCVTGCQSNCKQPKPSAPPSNVQKRVIGYWEAWNSQHACGTMSPGEIPVSMLTHLNVAFGYINHDFRITNMDGLSSDVYKNIGNIKSRNPHLKIIIALGGWTFTDPGIWQNVFPTMISSQANRAAFIKNLLGFLSEYGYDGVDWEYPGADDRGGSNQDGVNYTALLKELRGAINASGREYIVTFTAPTSYWYLRHFDLENMESHVDWINLMSYDLHGVWDGNNPIGNHVLSHTNLTEIDHALDLFWRVGVNPSSIVLGLGFYGRSFTLKDASCWKPGCLFSGPGAAGPCTNTAGILSYRGKKHSIFSQVPRTEITDILDRTGATAYVDKEAAARYLVYGNSSWISFDDATTIQAKIAYANKIGLAGLMVWAIDLDNNNLDTLSSISDPNAIGNRDTPFRLADLSKLFPAEDLPPAGTVPNYGIVTFGDNADSGSMYPSGSGFGFLLIAGNSHLRKREGEPEPFVFLDCPPDMKDAPLDKIHNARVICLNEDVEGCFRVMERGVEGTIVEMPDNVGRNAEIPRCAANMFARAISLEVSQDQYIPDEVEKRNPTSQVFDFSFDFNVSLMRRDTNTTSIRIDYSNAKGYWDAVVDSPGIQSRDLHKLEDRVFAPTAVDWRKLYEEANFSFSPEDALVVKEDLSAPIFWDKINQCSVHGDGYSEGFVAYVEGTLDAKMSFGFSMVVGISSPTPVMAKHVNKSMKPQATWDYGHLKVKQATGFLEVRGQTDVRYGIGGITAIDIEKANMGNPAYSDNAPVRLRGHTVDVRNRNILAFVKFNPYYQVRYLLATFNSTDLFNPQNGPAQFDGLLGTRIISDMGKFTAYFPPGDVTPNATEGLREPDKISIPSSNVLYSSPGEGGRIAVTTDVRFGLDVDFVQRNGIANYSPRIHTFTKQQPSGEGLCHKDVTAPNTKRGIIAEEAPTTVDALISHRGGIGQYMPGWSYSPGLDLDPFAYIGATGDGRNLDYTRPKIPCPTCITCGTEDPEDAGRCCGCSCMDWKYGYRDIGKCEGCNPDDEQWPGSVHLRKRQTPLHNGQVLRGKEDTNSDAEDKYHELQERVAGIATQLNKHIQVCGKQKLSLGGKYRYPAFPAPAANPWDGIENGKWDSISRYWGNSSADCSDWTVTNLRRADTRTVGPGQTFRAKYQTEHVFEGQLISDFFNLWLDKGHVKNQNPVPANPAPKMACTAIDRYIRTPKTSYPWFLGEESASFLQLMQAELGCEAHLDRLTIFLARPNRMKGSMFSGNQPTSENTYRDMDADEQLQAVKEMGEHADEALNL</sequence>
<dbReference type="GO" id="GO:0008843">
    <property type="term" value="F:endochitinase activity"/>
    <property type="evidence" value="ECO:0007669"/>
    <property type="project" value="UniProtKB-EC"/>
</dbReference>